<feature type="compositionally biased region" description="Polar residues" evidence="1">
    <location>
        <begin position="270"/>
        <end position="286"/>
    </location>
</feature>
<feature type="non-terminal residue" evidence="2">
    <location>
        <position position="1"/>
    </location>
</feature>
<name>A0A819NLM4_9BILA</name>
<dbReference type="Gene3D" id="3.80.10.10">
    <property type="entry name" value="Ribonuclease Inhibitor"/>
    <property type="match status" value="1"/>
</dbReference>
<dbReference type="AlphaFoldDB" id="A0A819NLM4"/>
<dbReference type="InterPro" id="IPR032675">
    <property type="entry name" value="LRR_dom_sf"/>
</dbReference>
<organism evidence="2 3">
    <name type="scientific">Rotaria sordida</name>
    <dbReference type="NCBI Taxonomy" id="392033"/>
    <lineage>
        <taxon>Eukaryota</taxon>
        <taxon>Metazoa</taxon>
        <taxon>Spiralia</taxon>
        <taxon>Gnathifera</taxon>
        <taxon>Rotifera</taxon>
        <taxon>Eurotatoria</taxon>
        <taxon>Bdelloidea</taxon>
        <taxon>Philodinida</taxon>
        <taxon>Philodinidae</taxon>
        <taxon>Rotaria</taxon>
    </lineage>
</organism>
<evidence type="ECO:0000256" key="1">
    <source>
        <dbReference type="SAM" id="MobiDB-lite"/>
    </source>
</evidence>
<accession>A0A819NLM4</accession>
<dbReference type="EMBL" id="CAJOAX010007077">
    <property type="protein sequence ID" value="CAF3999830.1"/>
    <property type="molecule type" value="Genomic_DNA"/>
</dbReference>
<feature type="compositionally biased region" description="Basic and acidic residues" evidence="1">
    <location>
        <begin position="287"/>
        <end position="299"/>
    </location>
</feature>
<reference evidence="2" key="1">
    <citation type="submission" date="2021-02" db="EMBL/GenBank/DDBJ databases">
        <authorList>
            <person name="Nowell W R."/>
        </authorList>
    </citation>
    <scope>NUCLEOTIDE SEQUENCE</scope>
</reference>
<protein>
    <submittedName>
        <fullName evidence="2">Uncharacterized protein</fullName>
    </submittedName>
</protein>
<gene>
    <name evidence="2" type="ORF">OTI717_LOCUS28947</name>
</gene>
<comment type="caution">
    <text evidence="2">The sequence shown here is derived from an EMBL/GenBank/DDBJ whole genome shotgun (WGS) entry which is preliminary data.</text>
</comment>
<feature type="region of interest" description="Disordered" evidence="1">
    <location>
        <begin position="269"/>
        <end position="302"/>
    </location>
</feature>
<dbReference type="Proteomes" id="UP000663823">
    <property type="component" value="Unassembled WGS sequence"/>
</dbReference>
<sequence>MMYDRSPVLPFDHQDTNVTLSYDSEHVKKLQQFLSKLNEQAKLNVIKNQQRYKQRYDINRSNPSYNIGDLVLMKTLNIRYKFDIRYEGPFRIIQTITPKTFIVQHVKKPTLYRQVTTDVYQLFTSNQIYLSRNINVQTKFKNYWSDTYPHQSTSSSNGTSTCKCMTCFGILHDNLLALQDAVAFELHRWIDKRLTRQPFDIGLDPSLQHLNDKQMEYRQSLCNYAANDCDAIYQLIINTNIINEQDPDNTTSSITPTNYELEITTDDNDQINNQESPLPSINTSTNEPEHKQLSQEEKKKIHNRSCTIKQRRRYYQHEIIIKNIDKRFKIREIKDILRHKNISFFAVNISTSSTANKRKLYIGIRDPSKLSSYKIQTEDYCPSLKSFIISTCGTQQDTSEITSIITTTKTTNIQHVSIDLLTFNDLIKLLPALQNVKSFYTDNLLFNDDMSNEQHQSMIIIMPLLPRCIRLHVKLSDDITFEHVEYLLKQTPNLKKLFIWGWYPLLHAKKWESLLSIYCTKLINFQLICTGYIFYDNFGHAIDDFQQICQVTSFWFERNATISYDEDCLSHGYCTDINVQFNIKNK</sequence>
<evidence type="ECO:0000313" key="3">
    <source>
        <dbReference type="Proteomes" id="UP000663823"/>
    </source>
</evidence>
<evidence type="ECO:0000313" key="2">
    <source>
        <dbReference type="EMBL" id="CAF3999830.1"/>
    </source>
</evidence>
<proteinExistence type="predicted"/>